<name>A0A640V2N8_9ACTN</name>
<evidence type="ECO:0008006" key="4">
    <source>
        <dbReference type="Google" id="ProtNLM"/>
    </source>
</evidence>
<feature type="region of interest" description="Disordered" evidence="1">
    <location>
        <begin position="338"/>
        <end position="384"/>
    </location>
</feature>
<gene>
    <name evidence="2" type="ORF">Stube_65370</name>
</gene>
<dbReference type="GeneID" id="96287593"/>
<evidence type="ECO:0000256" key="1">
    <source>
        <dbReference type="SAM" id="MobiDB-lite"/>
    </source>
</evidence>
<comment type="caution">
    <text evidence="2">The sequence shown here is derived from an EMBL/GenBank/DDBJ whole genome shotgun (WGS) entry which is preliminary data.</text>
</comment>
<accession>A0A640V2N8</accession>
<feature type="compositionally biased region" description="Gly residues" evidence="1">
    <location>
        <begin position="368"/>
        <end position="384"/>
    </location>
</feature>
<protein>
    <recommendedName>
        <fullName evidence="4">Beta protein</fullName>
    </recommendedName>
</protein>
<organism evidence="2 3">
    <name type="scientific">Streptomyces tubercidicus</name>
    <dbReference type="NCBI Taxonomy" id="47759"/>
    <lineage>
        <taxon>Bacteria</taxon>
        <taxon>Bacillati</taxon>
        <taxon>Actinomycetota</taxon>
        <taxon>Actinomycetes</taxon>
        <taxon>Kitasatosporales</taxon>
        <taxon>Streptomycetaceae</taxon>
        <taxon>Streptomyces</taxon>
    </lineage>
</organism>
<sequence length="384" mass="41786">MVEPSYVPVLPTTRAARLAFSHLDARVRRRIAPLWTVVPRVGPERIRGTRPIPDPDTDPAGLRSWLMPRMNSLIEVMADAQGWVDTAHVEGLLEASATSLWQLATKSSLRLVTGPERDPSQQRYIADLAFLSGRGLGLRVLLDEPPDEAQATELRSLVERLRQPPTLLDLILDVGPVLDPLQSGRTALIALDLLAPLLPWRTVVLASGAFPRTSEDAPTQPFRITARHDWHLYRSVRAARPDFPRRLTYGDYSVEHVCRANIAPSRHPDSPAWGLLRYTTAESFLLARAPTRGRNHAFRARATARWIVEGGSFRGVDGTGLSAGGQWLHSCAYGDGPSGCGSPEKSGSSGVDRLDQAPQGRGVLGVVEGVGGTPRGRPGGTATW</sequence>
<evidence type="ECO:0000313" key="2">
    <source>
        <dbReference type="EMBL" id="GFE41864.1"/>
    </source>
</evidence>
<proteinExistence type="predicted"/>
<dbReference type="RefSeq" id="WP_159748914.1">
    <property type="nucleotide sequence ID" value="NZ_BLIR01000003.1"/>
</dbReference>
<reference evidence="2 3" key="1">
    <citation type="submission" date="2019-12" db="EMBL/GenBank/DDBJ databases">
        <title>Whole genome shotgun sequence of Streptomyces tubercidicus NBRC 13090.</title>
        <authorList>
            <person name="Ichikawa N."/>
            <person name="Kimura A."/>
            <person name="Kitahashi Y."/>
            <person name="Komaki H."/>
            <person name="Tamura T."/>
        </authorList>
    </citation>
    <scope>NUCLEOTIDE SEQUENCE [LARGE SCALE GENOMIC DNA]</scope>
    <source>
        <strain evidence="2 3">NBRC 13090</strain>
    </source>
</reference>
<dbReference type="InterPro" id="IPR025683">
    <property type="entry name" value="Protein_beta"/>
</dbReference>
<dbReference type="OrthoDB" id="4300514at2"/>
<evidence type="ECO:0000313" key="3">
    <source>
        <dbReference type="Proteomes" id="UP000431826"/>
    </source>
</evidence>
<dbReference type="Proteomes" id="UP000431826">
    <property type="component" value="Unassembled WGS sequence"/>
</dbReference>
<dbReference type="AlphaFoldDB" id="A0A640V2N8"/>
<dbReference type="Pfam" id="PF14350">
    <property type="entry name" value="Beta_protein"/>
    <property type="match status" value="1"/>
</dbReference>
<keyword evidence="3" id="KW-1185">Reference proteome</keyword>
<dbReference type="EMBL" id="BLIR01000003">
    <property type="protein sequence ID" value="GFE41864.1"/>
    <property type="molecule type" value="Genomic_DNA"/>
</dbReference>